<dbReference type="Gene3D" id="3.30.30.40">
    <property type="match status" value="1"/>
</dbReference>
<dbReference type="Proteomes" id="UP000677913">
    <property type="component" value="Unassembled WGS sequence"/>
</dbReference>
<evidence type="ECO:0000256" key="1">
    <source>
        <dbReference type="ARBA" id="ARBA00007047"/>
    </source>
</evidence>
<dbReference type="GO" id="GO:0008410">
    <property type="term" value="F:CoA-transferase activity"/>
    <property type="evidence" value="ECO:0007669"/>
    <property type="project" value="InterPro"/>
</dbReference>
<dbReference type="PANTHER" id="PTHR43293:SF3">
    <property type="entry name" value="CHOLESTEROL RING-CLEAVING HYDROLASE IPDB SUBUNIT"/>
    <property type="match status" value="1"/>
</dbReference>
<evidence type="ECO:0000256" key="2">
    <source>
        <dbReference type="SAM" id="MobiDB-lite"/>
    </source>
</evidence>
<dbReference type="Pfam" id="PF01144">
    <property type="entry name" value="CoA_trans"/>
    <property type="match status" value="1"/>
</dbReference>
<name>A0A8J7WQZ2_9ACTN</name>
<dbReference type="InterPro" id="IPR037171">
    <property type="entry name" value="NagB/RpiA_transferase-like"/>
</dbReference>
<evidence type="ECO:0000313" key="4">
    <source>
        <dbReference type="Proteomes" id="UP000677913"/>
    </source>
</evidence>
<comment type="caution">
    <text evidence="3">The sequence shown here is derived from an EMBL/GenBank/DDBJ whole genome shotgun (WGS) entry which is preliminary data.</text>
</comment>
<reference evidence="3" key="1">
    <citation type="submission" date="2021-04" db="EMBL/GenBank/DDBJ databases">
        <title>Genome based classification of Actinospica acidithermotolerans sp. nov., an actinobacterium isolated from an Indonesian hot spring.</title>
        <authorList>
            <person name="Kusuma A.B."/>
            <person name="Putra K.E."/>
            <person name="Nafisah S."/>
            <person name="Loh J."/>
            <person name="Nouioui I."/>
            <person name="Goodfellow M."/>
        </authorList>
    </citation>
    <scope>NUCLEOTIDE SEQUENCE</scope>
    <source>
        <strain evidence="3">DSM 45618</strain>
    </source>
</reference>
<accession>A0A8J7WQZ2</accession>
<dbReference type="PANTHER" id="PTHR43293">
    <property type="entry name" value="ACETATE COA-TRANSFERASE YDIF"/>
    <property type="match status" value="1"/>
</dbReference>
<comment type="similarity">
    <text evidence="1">Belongs to the 3-oxoacid CoA-transferase subunit B family.</text>
</comment>
<feature type="region of interest" description="Disordered" evidence="2">
    <location>
        <begin position="352"/>
        <end position="391"/>
    </location>
</feature>
<dbReference type="Gene3D" id="3.40.1080.10">
    <property type="entry name" value="Glutaconate Coenzyme A-transferase"/>
    <property type="match status" value="2"/>
</dbReference>
<gene>
    <name evidence="3" type="ORF">KGA66_15095</name>
</gene>
<evidence type="ECO:0000313" key="3">
    <source>
        <dbReference type="EMBL" id="MBS2964382.1"/>
    </source>
</evidence>
<organism evidence="3 4">
    <name type="scientific">Actinocrinis puniceicyclus</name>
    <dbReference type="NCBI Taxonomy" id="977794"/>
    <lineage>
        <taxon>Bacteria</taxon>
        <taxon>Bacillati</taxon>
        <taxon>Actinomycetota</taxon>
        <taxon>Actinomycetes</taxon>
        <taxon>Catenulisporales</taxon>
        <taxon>Actinospicaceae</taxon>
        <taxon>Actinocrinis</taxon>
    </lineage>
</organism>
<dbReference type="EMBL" id="JAGSXH010000049">
    <property type="protein sequence ID" value="MBS2964382.1"/>
    <property type="molecule type" value="Genomic_DNA"/>
</dbReference>
<dbReference type="AlphaFoldDB" id="A0A8J7WQZ2"/>
<sequence>MSALLAADPDALVARLVNRGDHVHLAATPSRPNALIYALCRVLGRDGRLTVSTTAVHSSAHALALSGVAAKVIACFFGDVYPTPRPNPLYRDLARGRPFAAEPWSLLSYTQRLIAGAQGVPYAVTSSLLGTDLAEGKGADLVALAHPAEPGGRLALLSALRPDVALVHGVCADEDGNIALAAPFGEGGWAAYAARRGVIATVERMVSRERMRSFSDRVVIPGQRTLGVCEARLGAHPQALRTGGVAAVRGYLDDYDFIEQIVDACAGPDGGRGWYRQWVTAAGSHQGYLDQLGQARIARLVAEAEDLPGAAGAPDIDAHFDELEEVLSAEARSVEALKHAVRRTVRRAVPEAVPPSGPLAALPPRAEADRADADRSTDAERAITEPESPAPSRQEQLIVLAARAICDLVAADGYDTLLAGIGSSHMAAWLAAGLLQRAGTEVKIVAELGMYGFVPQDGDMFLFSLRHARSAQQLSGITEILGGMVAANPRALGVLAAAEIDPTGAVNTSMGRDGGWLTGSGGANDIASTADCLVVAPASPRRYVERVAYRTSPGTRVRTVVSQYGRMHRDGRDGGFRVATWLSPQPEGDAGPRALAAEAETIMASATCWAPRAADVVAEKPVTAEEIRLLRSLDPDGRYR</sequence>
<keyword evidence="4" id="KW-1185">Reference proteome</keyword>
<proteinExistence type="inferred from homology"/>
<dbReference type="SUPFAM" id="SSF100950">
    <property type="entry name" value="NagB/RpiA/CoA transferase-like"/>
    <property type="match status" value="2"/>
</dbReference>
<protein>
    <submittedName>
        <fullName evidence="3">Uncharacterized protein</fullName>
    </submittedName>
</protein>
<feature type="compositionally biased region" description="Basic and acidic residues" evidence="2">
    <location>
        <begin position="366"/>
        <end position="384"/>
    </location>
</feature>
<dbReference type="InterPro" id="IPR004165">
    <property type="entry name" value="CoA_trans_fam_I"/>
</dbReference>
<dbReference type="SMART" id="SM00882">
    <property type="entry name" value="CoA_trans"/>
    <property type="match status" value="1"/>
</dbReference>
<dbReference type="RefSeq" id="WP_211468748.1">
    <property type="nucleotide sequence ID" value="NZ_JAGSXH010000049.1"/>
</dbReference>